<reference evidence="1" key="1">
    <citation type="submission" date="2020-05" db="EMBL/GenBank/DDBJ databases">
        <title>Large-scale comparative analyses of tick genomes elucidate their genetic diversity and vector capacities.</title>
        <authorList>
            <person name="Jia N."/>
            <person name="Wang J."/>
            <person name="Shi W."/>
            <person name="Du L."/>
            <person name="Sun Y."/>
            <person name="Zhan W."/>
            <person name="Jiang J."/>
            <person name="Wang Q."/>
            <person name="Zhang B."/>
            <person name="Ji P."/>
            <person name="Sakyi L.B."/>
            <person name="Cui X."/>
            <person name="Yuan T."/>
            <person name="Jiang B."/>
            <person name="Yang W."/>
            <person name="Lam T.T.-Y."/>
            <person name="Chang Q."/>
            <person name="Ding S."/>
            <person name="Wang X."/>
            <person name="Zhu J."/>
            <person name="Ruan X."/>
            <person name="Zhao L."/>
            <person name="Wei J."/>
            <person name="Que T."/>
            <person name="Du C."/>
            <person name="Cheng J."/>
            <person name="Dai P."/>
            <person name="Han X."/>
            <person name="Huang E."/>
            <person name="Gao Y."/>
            <person name="Liu J."/>
            <person name="Shao H."/>
            <person name="Ye R."/>
            <person name="Li L."/>
            <person name="Wei W."/>
            <person name="Wang X."/>
            <person name="Wang C."/>
            <person name="Yang T."/>
            <person name="Huo Q."/>
            <person name="Li W."/>
            <person name="Guo W."/>
            <person name="Chen H."/>
            <person name="Zhou L."/>
            <person name="Ni X."/>
            <person name="Tian J."/>
            <person name="Zhou Y."/>
            <person name="Sheng Y."/>
            <person name="Liu T."/>
            <person name="Pan Y."/>
            <person name="Xia L."/>
            <person name="Li J."/>
            <person name="Zhao F."/>
            <person name="Cao W."/>
        </authorList>
    </citation>
    <scope>NUCLEOTIDE SEQUENCE</scope>
    <source>
        <strain evidence="1">Hyas-2018</strain>
    </source>
</reference>
<protein>
    <submittedName>
        <fullName evidence="1">Uncharacterized protein</fullName>
    </submittedName>
</protein>
<sequence length="222" mass="24753">MSSTPRAITNDVLVCNDGKANSSGCPTPMFAATARVSDRQLQKRYVLRPGARSRVNMTCTNATAEYADASVPRAAASVVSLQGPPPREKVEMDASPRQWTRLQYVNMDVAFPSTTFILMILTYYTAHAVAKSSRAKDTEKFDLCEEKFNRVFFFLLYLWADFYIATAEVVQMAKGARIGARMLESCAMMLVARYGPRAIGIQRCNGSVADEDEVERFFVKEL</sequence>
<name>A0ACB7RID7_HYAAI</name>
<dbReference type="EMBL" id="CM023489">
    <property type="protein sequence ID" value="KAH6922303.1"/>
    <property type="molecule type" value="Genomic_DNA"/>
</dbReference>
<keyword evidence="2" id="KW-1185">Reference proteome</keyword>
<dbReference type="Proteomes" id="UP000821845">
    <property type="component" value="Chromosome 9"/>
</dbReference>
<comment type="caution">
    <text evidence="1">The sequence shown here is derived from an EMBL/GenBank/DDBJ whole genome shotgun (WGS) entry which is preliminary data.</text>
</comment>
<organism evidence="1 2">
    <name type="scientific">Hyalomma asiaticum</name>
    <name type="common">Tick</name>
    <dbReference type="NCBI Taxonomy" id="266040"/>
    <lineage>
        <taxon>Eukaryota</taxon>
        <taxon>Metazoa</taxon>
        <taxon>Ecdysozoa</taxon>
        <taxon>Arthropoda</taxon>
        <taxon>Chelicerata</taxon>
        <taxon>Arachnida</taxon>
        <taxon>Acari</taxon>
        <taxon>Parasitiformes</taxon>
        <taxon>Ixodida</taxon>
        <taxon>Ixodoidea</taxon>
        <taxon>Ixodidae</taxon>
        <taxon>Hyalomminae</taxon>
        <taxon>Hyalomma</taxon>
    </lineage>
</organism>
<proteinExistence type="predicted"/>
<accession>A0ACB7RID7</accession>
<evidence type="ECO:0000313" key="1">
    <source>
        <dbReference type="EMBL" id="KAH6922303.1"/>
    </source>
</evidence>
<gene>
    <name evidence="1" type="ORF">HPB50_012552</name>
</gene>
<evidence type="ECO:0000313" key="2">
    <source>
        <dbReference type="Proteomes" id="UP000821845"/>
    </source>
</evidence>